<dbReference type="EMBL" id="JAHXZJ010001864">
    <property type="protein sequence ID" value="KAH0550718.1"/>
    <property type="molecule type" value="Genomic_DNA"/>
</dbReference>
<keyword evidence="5 8" id="KW-0472">Membrane</keyword>
<dbReference type="AlphaFoldDB" id="A0AAV7IHV3"/>
<comment type="subcellular location">
    <subcellularLocation>
        <location evidence="1 8">Cell membrane</location>
        <topology evidence="1 8">Multi-pass membrane protein</topology>
    </subcellularLocation>
</comment>
<evidence type="ECO:0000256" key="1">
    <source>
        <dbReference type="ARBA" id="ARBA00004651"/>
    </source>
</evidence>
<evidence type="ECO:0000256" key="8">
    <source>
        <dbReference type="RuleBase" id="RU363108"/>
    </source>
</evidence>
<evidence type="ECO:0000256" key="7">
    <source>
        <dbReference type="ARBA" id="ARBA00023224"/>
    </source>
</evidence>
<evidence type="ECO:0000313" key="9">
    <source>
        <dbReference type="EMBL" id="KAH0550718.1"/>
    </source>
</evidence>
<feature type="transmembrane region" description="Helical" evidence="8">
    <location>
        <begin position="219"/>
        <end position="241"/>
    </location>
</feature>
<evidence type="ECO:0000256" key="6">
    <source>
        <dbReference type="ARBA" id="ARBA00023170"/>
    </source>
</evidence>
<evidence type="ECO:0000256" key="4">
    <source>
        <dbReference type="ARBA" id="ARBA00022989"/>
    </source>
</evidence>
<comment type="function">
    <text evidence="8">Gustatory receptor which mediates acceptance or avoidance behavior, depending on its substrates.</text>
</comment>
<dbReference type="Proteomes" id="UP000826195">
    <property type="component" value="Unassembled WGS sequence"/>
</dbReference>
<feature type="transmembrane region" description="Helical" evidence="8">
    <location>
        <begin position="464"/>
        <end position="489"/>
    </location>
</feature>
<feature type="transmembrane region" description="Helical" evidence="8">
    <location>
        <begin position="438"/>
        <end position="458"/>
    </location>
</feature>
<dbReference type="GO" id="GO:0008049">
    <property type="term" value="P:male courtship behavior"/>
    <property type="evidence" value="ECO:0007669"/>
    <property type="project" value="TreeGrafter"/>
</dbReference>
<comment type="similarity">
    <text evidence="8">Belongs to the insect chemoreceptor superfamily. Gustatory receptor (GR) family.</text>
</comment>
<sequence>MKLGNIEEDSKMSPAFFLQRLPAQRRSALHDVINIRHAYHKLCEICEEVSEFYGFTIFTDMAHNGILVTLVSYFLLVFFIGMIKVDLISCISYGVIIVWFAFQTTVLTSYVTRTIIQIEKTANVINKLIRQCAMNKKVEKELLNFRCELAFQKVKFTAWGVFSLDRSFLASSVYGSVHQRNLIYVKYIFFKILGLAPWKLNLVTKPSKNRTAKTIICKFSYLGLLYNVLLTTSVFLMTSYFCHQHNSVQAQVDSLVTPSTMMNLQYFAVILSSSVFLNYTCRQKDMIGILNEIIKIDKKLQKYAFNSAKNGNIIINLIFLGHLIICSTLICLQYFFLQSFWLAVLRCWPAFLYCWLIVQYTIMLDMMEKRFKFINLNIVKLGEIKVNSEGLEPVSATRISFLRESVLYDVVNIKDNYNKLCDICNDISDFYGLPFLKVMMYHGTSTILILYFMLVAYYESKEFHLLLFIKDVGFVLWMVFQIIILTTFVNKTIDKIAGTTATYLIILIQFRASTPN</sequence>
<keyword evidence="2 8" id="KW-1003">Cell membrane</keyword>
<evidence type="ECO:0000256" key="5">
    <source>
        <dbReference type="ARBA" id="ARBA00023136"/>
    </source>
</evidence>
<dbReference type="PANTHER" id="PTHR21143:SF133">
    <property type="entry name" value="GUSTATORY AND PHEROMONE RECEPTOR 32A-RELATED"/>
    <property type="match status" value="1"/>
</dbReference>
<dbReference type="InterPro" id="IPR013604">
    <property type="entry name" value="7TM_chemorcpt"/>
</dbReference>
<dbReference type="GO" id="GO:0043025">
    <property type="term" value="C:neuronal cell body"/>
    <property type="evidence" value="ECO:0007669"/>
    <property type="project" value="TreeGrafter"/>
</dbReference>
<organism evidence="9 10">
    <name type="scientific">Cotesia glomerata</name>
    <name type="common">Lepidopteran parasitic wasp</name>
    <name type="synonym">Apanteles glomeratus</name>
    <dbReference type="NCBI Taxonomy" id="32391"/>
    <lineage>
        <taxon>Eukaryota</taxon>
        <taxon>Metazoa</taxon>
        <taxon>Ecdysozoa</taxon>
        <taxon>Arthropoda</taxon>
        <taxon>Hexapoda</taxon>
        <taxon>Insecta</taxon>
        <taxon>Pterygota</taxon>
        <taxon>Neoptera</taxon>
        <taxon>Endopterygota</taxon>
        <taxon>Hymenoptera</taxon>
        <taxon>Apocrita</taxon>
        <taxon>Ichneumonoidea</taxon>
        <taxon>Braconidae</taxon>
        <taxon>Microgastrinae</taxon>
        <taxon>Cotesia</taxon>
    </lineage>
</organism>
<name>A0AAV7IHV3_COTGL</name>
<reference evidence="9 10" key="1">
    <citation type="journal article" date="2021" name="J. Hered.">
        <title>A chromosome-level genome assembly of the parasitoid wasp, Cotesia glomerata (Hymenoptera: Braconidae).</title>
        <authorList>
            <person name="Pinto B.J."/>
            <person name="Weis J.J."/>
            <person name="Gamble T."/>
            <person name="Ode P.J."/>
            <person name="Paul R."/>
            <person name="Zaspel J.M."/>
        </authorList>
    </citation>
    <scope>NUCLEOTIDE SEQUENCE [LARGE SCALE GENOMIC DNA]</scope>
    <source>
        <strain evidence="9">CgM1</strain>
    </source>
</reference>
<keyword evidence="3 8" id="KW-0812">Transmembrane</keyword>
<dbReference type="GO" id="GO:0030424">
    <property type="term" value="C:axon"/>
    <property type="evidence" value="ECO:0007669"/>
    <property type="project" value="TreeGrafter"/>
</dbReference>
<feature type="transmembrane region" description="Helical" evidence="8">
    <location>
        <begin position="65"/>
        <end position="85"/>
    </location>
</feature>
<keyword evidence="4 8" id="KW-1133">Transmembrane helix</keyword>
<evidence type="ECO:0000256" key="2">
    <source>
        <dbReference type="ARBA" id="ARBA00022475"/>
    </source>
</evidence>
<dbReference type="PANTHER" id="PTHR21143">
    <property type="entry name" value="INVERTEBRATE GUSTATORY RECEPTOR"/>
    <property type="match status" value="1"/>
</dbReference>
<comment type="caution">
    <text evidence="8">Lacks conserved residue(s) required for the propagation of feature annotation.</text>
</comment>
<dbReference type="GO" id="GO:0050909">
    <property type="term" value="P:sensory perception of taste"/>
    <property type="evidence" value="ECO:0007669"/>
    <property type="project" value="InterPro"/>
</dbReference>
<gene>
    <name evidence="9" type="ORF">KQX54_020606</name>
</gene>
<keyword evidence="6 8" id="KW-0675">Receptor</keyword>
<feature type="transmembrane region" description="Helical" evidence="8">
    <location>
        <begin position="261"/>
        <end position="281"/>
    </location>
</feature>
<dbReference type="GO" id="GO:0007165">
    <property type="term" value="P:signal transduction"/>
    <property type="evidence" value="ECO:0007669"/>
    <property type="project" value="UniProtKB-KW"/>
</dbReference>
<keyword evidence="7 8" id="KW-0807">Transducer</keyword>
<feature type="transmembrane region" description="Helical" evidence="8">
    <location>
        <begin position="91"/>
        <end position="111"/>
    </location>
</feature>
<evidence type="ECO:0000256" key="3">
    <source>
        <dbReference type="ARBA" id="ARBA00022692"/>
    </source>
</evidence>
<dbReference type="GO" id="GO:0030425">
    <property type="term" value="C:dendrite"/>
    <property type="evidence" value="ECO:0007669"/>
    <property type="project" value="TreeGrafter"/>
</dbReference>
<protein>
    <recommendedName>
        <fullName evidence="8">Gustatory receptor</fullName>
    </recommendedName>
</protein>
<dbReference type="GO" id="GO:0005886">
    <property type="term" value="C:plasma membrane"/>
    <property type="evidence" value="ECO:0007669"/>
    <property type="project" value="UniProtKB-SubCell"/>
</dbReference>
<proteinExistence type="inferred from homology"/>
<keyword evidence="10" id="KW-1185">Reference proteome</keyword>
<feature type="transmembrane region" description="Helical" evidence="8">
    <location>
        <begin position="341"/>
        <end position="362"/>
    </location>
</feature>
<accession>A0AAV7IHV3</accession>
<comment type="caution">
    <text evidence="9">The sequence shown here is derived from an EMBL/GenBank/DDBJ whole genome shotgun (WGS) entry which is preliminary data.</text>
</comment>
<dbReference type="GO" id="GO:0007635">
    <property type="term" value="P:chemosensory behavior"/>
    <property type="evidence" value="ECO:0007669"/>
    <property type="project" value="TreeGrafter"/>
</dbReference>
<dbReference type="Pfam" id="PF08395">
    <property type="entry name" value="7tm_7"/>
    <property type="match status" value="2"/>
</dbReference>
<evidence type="ECO:0000313" key="10">
    <source>
        <dbReference type="Proteomes" id="UP000826195"/>
    </source>
</evidence>
<feature type="transmembrane region" description="Helical" evidence="8">
    <location>
        <begin position="313"/>
        <end position="335"/>
    </location>
</feature>